<dbReference type="Proteomes" id="UP000694548">
    <property type="component" value="Chromosome sgr06"/>
</dbReference>
<comment type="similarity">
    <text evidence="2">Belongs to the mitochondrial carrier (TC 2.A.29) family.</text>
</comment>
<keyword evidence="4" id="KW-0472">Membrane</keyword>
<dbReference type="AlphaFoldDB" id="A0A8C6K9A3"/>
<dbReference type="InterPro" id="IPR023395">
    <property type="entry name" value="MCP_dom_sf"/>
</dbReference>
<sequence length="51" mass="5341">MVGGGTSNLEPSALGKEFSAGCVADLVTFPLDTAKVRLQVRPNAHLFGRVL</sequence>
<protein>
    <submittedName>
        <fullName evidence="5">Uncharacterized protein</fullName>
    </submittedName>
</protein>
<dbReference type="Pfam" id="PF00153">
    <property type="entry name" value="Mito_carr"/>
    <property type="match status" value="1"/>
</dbReference>
<comment type="subcellular location">
    <subcellularLocation>
        <location evidence="1">Membrane</location>
        <topology evidence="1">Multi-pass membrane protein</topology>
    </subcellularLocation>
</comment>
<evidence type="ECO:0000256" key="4">
    <source>
        <dbReference type="ARBA" id="ARBA00023136"/>
    </source>
</evidence>
<dbReference type="Ensembl" id="ENSNFUT00015000975.1">
    <property type="protein sequence ID" value="ENSNFUP00015000891.1"/>
    <property type="gene ID" value="ENSNFUG00015000536.1"/>
</dbReference>
<reference evidence="5" key="1">
    <citation type="submission" date="2014-08" db="EMBL/GenBank/DDBJ databases">
        <authorList>
            <person name="Senf B."/>
            <person name="Petzold A."/>
            <person name="Downie B.R."/>
            <person name="Koch P."/>
            <person name="Platzer M."/>
        </authorList>
    </citation>
    <scope>NUCLEOTIDE SEQUENCE [LARGE SCALE GENOMIC DNA]</scope>
    <source>
        <strain evidence="5">GRZ</strain>
    </source>
</reference>
<dbReference type="Gene3D" id="1.50.40.10">
    <property type="entry name" value="Mitochondrial carrier domain"/>
    <property type="match status" value="1"/>
</dbReference>
<keyword evidence="6" id="KW-1185">Reference proteome</keyword>
<evidence type="ECO:0000313" key="6">
    <source>
        <dbReference type="Proteomes" id="UP000694548"/>
    </source>
</evidence>
<accession>A0A8C6K9A3</accession>
<organism evidence="5 6">
    <name type="scientific">Nothobranchius furzeri</name>
    <name type="common">Turquoise killifish</name>
    <dbReference type="NCBI Taxonomy" id="105023"/>
    <lineage>
        <taxon>Eukaryota</taxon>
        <taxon>Metazoa</taxon>
        <taxon>Chordata</taxon>
        <taxon>Craniata</taxon>
        <taxon>Vertebrata</taxon>
        <taxon>Euteleostomi</taxon>
        <taxon>Actinopterygii</taxon>
        <taxon>Neopterygii</taxon>
        <taxon>Teleostei</taxon>
        <taxon>Neoteleostei</taxon>
        <taxon>Acanthomorphata</taxon>
        <taxon>Ovalentaria</taxon>
        <taxon>Atherinomorphae</taxon>
        <taxon>Cyprinodontiformes</taxon>
        <taxon>Nothobranchiidae</taxon>
        <taxon>Nothobranchius</taxon>
    </lineage>
</organism>
<proteinExistence type="inferred from homology"/>
<evidence type="ECO:0000313" key="5">
    <source>
        <dbReference type="Ensembl" id="ENSNFUP00015000891.1"/>
    </source>
</evidence>
<dbReference type="SUPFAM" id="SSF103506">
    <property type="entry name" value="Mitochondrial carrier"/>
    <property type="match status" value="1"/>
</dbReference>
<evidence type="ECO:0000256" key="1">
    <source>
        <dbReference type="ARBA" id="ARBA00004141"/>
    </source>
</evidence>
<dbReference type="GO" id="GO:0016020">
    <property type="term" value="C:membrane"/>
    <property type="evidence" value="ECO:0007669"/>
    <property type="project" value="UniProtKB-SubCell"/>
</dbReference>
<evidence type="ECO:0000256" key="2">
    <source>
        <dbReference type="ARBA" id="ARBA00006375"/>
    </source>
</evidence>
<name>A0A8C6K9A3_NOTFU</name>
<reference evidence="5" key="3">
    <citation type="submission" date="2025-09" db="UniProtKB">
        <authorList>
            <consortium name="Ensembl"/>
        </authorList>
    </citation>
    <scope>IDENTIFICATION</scope>
</reference>
<evidence type="ECO:0000256" key="3">
    <source>
        <dbReference type="ARBA" id="ARBA00022692"/>
    </source>
</evidence>
<keyword evidence="3" id="KW-0812">Transmembrane</keyword>
<dbReference type="InterPro" id="IPR018108">
    <property type="entry name" value="MCP_transmembrane"/>
</dbReference>
<reference evidence="5" key="2">
    <citation type="submission" date="2025-08" db="UniProtKB">
        <authorList>
            <consortium name="Ensembl"/>
        </authorList>
    </citation>
    <scope>IDENTIFICATION</scope>
</reference>